<dbReference type="Gene3D" id="3.20.10.10">
    <property type="entry name" value="D-amino Acid Aminotransferase, subunit A, domain 2"/>
    <property type="match status" value="1"/>
</dbReference>
<keyword evidence="14" id="KW-0032">Aminotransferase</keyword>
<keyword evidence="10" id="KW-0100">Branched-chain amino acid biosynthesis</keyword>
<dbReference type="EC" id="2.6.1.42" evidence="7"/>
<keyword evidence="14" id="KW-0808">Transferase</keyword>
<evidence type="ECO:0000256" key="9">
    <source>
        <dbReference type="ARBA" id="ARBA00022898"/>
    </source>
</evidence>
<dbReference type="Proteomes" id="UP000428330">
    <property type="component" value="Chromosome"/>
</dbReference>
<evidence type="ECO:0000256" key="11">
    <source>
        <dbReference type="ARBA" id="ARBA00048212"/>
    </source>
</evidence>
<dbReference type="InterPro" id="IPR050571">
    <property type="entry name" value="Class-IV_PLP-Dep_Aminotrnsfr"/>
</dbReference>
<protein>
    <recommendedName>
        <fullName evidence="8">Probable branched-chain-amino-acid aminotransferase</fullName>
        <ecNumber evidence="7">2.6.1.42</ecNumber>
    </recommendedName>
</protein>
<evidence type="ECO:0000256" key="8">
    <source>
        <dbReference type="ARBA" id="ARBA00014472"/>
    </source>
</evidence>
<dbReference type="EMBL" id="CP034348">
    <property type="protein sequence ID" value="QGX97851.1"/>
    <property type="molecule type" value="Genomic_DNA"/>
</dbReference>
<evidence type="ECO:0000256" key="12">
    <source>
        <dbReference type="ARBA" id="ARBA00048798"/>
    </source>
</evidence>
<dbReference type="OrthoDB" id="9805628at2"/>
<evidence type="ECO:0000256" key="4">
    <source>
        <dbReference type="ARBA" id="ARBA00004931"/>
    </source>
</evidence>
<dbReference type="InterPro" id="IPR043131">
    <property type="entry name" value="BCAT-like_N"/>
</dbReference>
<comment type="function">
    <text evidence="2">Acts on leucine, isoleucine and valine.</text>
</comment>
<dbReference type="GO" id="GO:0004084">
    <property type="term" value="F:branched-chain-amino-acid transaminase activity"/>
    <property type="evidence" value="ECO:0007669"/>
    <property type="project" value="UniProtKB-EC"/>
</dbReference>
<comment type="pathway">
    <text evidence="5">Amino-acid biosynthesis; L-leucine biosynthesis; L-leucine from 3-methyl-2-oxobutanoate: step 4/4.</text>
</comment>
<dbReference type="PANTHER" id="PTHR42743:SF11">
    <property type="entry name" value="AMINODEOXYCHORISMATE LYASE"/>
    <property type="match status" value="1"/>
</dbReference>
<evidence type="ECO:0000313" key="14">
    <source>
        <dbReference type="EMBL" id="QGX97851.1"/>
    </source>
</evidence>
<reference evidence="15" key="1">
    <citation type="submission" date="2018-12" db="EMBL/GenBank/DDBJ databases">
        <title>Complete genome sequence of Roseovarius sp. MME-070.</title>
        <authorList>
            <person name="Nam Y.-D."/>
            <person name="Kang J."/>
            <person name="Chung W.-H."/>
            <person name="Park Y.S."/>
        </authorList>
    </citation>
    <scope>NUCLEOTIDE SEQUENCE [LARGE SCALE GENOMIC DNA]</scope>
    <source>
        <strain evidence="15">MME-070</strain>
    </source>
</reference>
<accession>A0A6I6IPU7</accession>
<comment type="cofactor">
    <cofactor evidence="1">
        <name>pyridoxal 5'-phosphate</name>
        <dbReference type="ChEBI" id="CHEBI:597326"/>
    </cofactor>
</comment>
<evidence type="ECO:0000256" key="2">
    <source>
        <dbReference type="ARBA" id="ARBA00003109"/>
    </source>
</evidence>
<evidence type="ECO:0000256" key="7">
    <source>
        <dbReference type="ARBA" id="ARBA00013053"/>
    </source>
</evidence>
<proteinExistence type="inferred from homology"/>
<dbReference type="InterPro" id="IPR043132">
    <property type="entry name" value="BCAT-like_C"/>
</dbReference>
<evidence type="ECO:0000256" key="5">
    <source>
        <dbReference type="ARBA" id="ARBA00005072"/>
    </source>
</evidence>
<dbReference type="AlphaFoldDB" id="A0A6I6IPU7"/>
<comment type="catalytic activity">
    <reaction evidence="13">
        <text>L-leucine + 2-oxoglutarate = 4-methyl-2-oxopentanoate + L-glutamate</text>
        <dbReference type="Rhea" id="RHEA:18321"/>
        <dbReference type="ChEBI" id="CHEBI:16810"/>
        <dbReference type="ChEBI" id="CHEBI:17865"/>
        <dbReference type="ChEBI" id="CHEBI:29985"/>
        <dbReference type="ChEBI" id="CHEBI:57427"/>
        <dbReference type="EC" id="2.6.1.42"/>
    </reaction>
</comment>
<dbReference type="InterPro" id="IPR001544">
    <property type="entry name" value="Aminotrans_IV"/>
</dbReference>
<evidence type="ECO:0000256" key="1">
    <source>
        <dbReference type="ARBA" id="ARBA00001933"/>
    </source>
</evidence>
<name>A0A6I6IPU7_9RHOB</name>
<comment type="pathway">
    <text evidence="4">Amino-acid biosynthesis; L-valine biosynthesis; L-valine from pyruvate: step 4/4.</text>
</comment>
<dbReference type="KEGG" id="rom:EI983_06010"/>
<evidence type="ECO:0000313" key="15">
    <source>
        <dbReference type="Proteomes" id="UP000428330"/>
    </source>
</evidence>
<evidence type="ECO:0000256" key="3">
    <source>
        <dbReference type="ARBA" id="ARBA00004824"/>
    </source>
</evidence>
<dbReference type="RefSeq" id="WP_157706486.1">
    <property type="nucleotide sequence ID" value="NZ_CP034348.1"/>
</dbReference>
<keyword evidence="15" id="KW-1185">Reference proteome</keyword>
<dbReference type="GO" id="GO:0009082">
    <property type="term" value="P:branched-chain amino acid biosynthetic process"/>
    <property type="evidence" value="ECO:0007669"/>
    <property type="project" value="UniProtKB-KW"/>
</dbReference>
<sequence length="302" mass="32914">MSKDFSKGAAWIRGDIVPIHEAKIGVTDWALTHSDVTYDVVPVWNRAFFRLGDYLDRFEASMTACHMDVGMDRAAIESALHDMVAGSGLDAAYVAMVAARGVPIIPGSRDPRDCANHFYAWCVPYVHVVKPEIAEAGVAVMLPDTVRRIPEDSVNPLVKNYHWGDFTQGLFAAKAAGFETVLLPDHAGNVTEGPGFNVFALKGNRVITPERGVLHGITRRTVLELAEAQGFSVEERTLPVAELMEADEVFLSSSGGGVIPVARINDRQFSNGAAGAQALRLRQAYWALMQDSRYLTKVKSAV</sequence>
<dbReference type="Gene3D" id="3.30.470.10">
    <property type="match status" value="1"/>
</dbReference>
<evidence type="ECO:0000256" key="10">
    <source>
        <dbReference type="ARBA" id="ARBA00023304"/>
    </source>
</evidence>
<comment type="catalytic activity">
    <reaction evidence="12">
        <text>L-isoleucine + 2-oxoglutarate = (S)-3-methyl-2-oxopentanoate + L-glutamate</text>
        <dbReference type="Rhea" id="RHEA:24801"/>
        <dbReference type="ChEBI" id="CHEBI:16810"/>
        <dbReference type="ChEBI" id="CHEBI:29985"/>
        <dbReference type="ChEBI" id="CHEBI:35146"/>
        <dbReference type="ChEBI" id="CHEBI:58045"/>
        <dbReference type="EC" id="2.6.1.42"/>
    </reaction>
</comment>
<keyword evidence="9" id="KW-0663">Pyridoxal phosphate</keyword>
<dbReference type="FunFam" id="3.20.10.10:FF:000002">
    <property type="entry name" value="D-alanine aminotransferase"/>
    <property type="match status" value="1"/>
</dbReference>
<gene>
    <name evidence="14" type="ORF">EI983_06010</name>
</gene>
<evidence type="ECO:0000256" key="6">
    <source>
        <dbReference type="ARBA" id="ARBA00009320"/>
    </source>
</evidence>
<comment type="similarity">
    <text evidence="6">Belongs to the class-IV pyridoxal-phosphate-dependent aminotransferase family.</text>
</comment>
<dbReference type="Pfam" id="PF01063">
    <property type="entry name" value="Aminotran_4"/>
    <property type="match status" value="1"/>
</dbReference>
<dbReference type="InterPro" id="IPR036038">
    <property type="entry name" value="Aminotransferase-like"/>
</dbReference>
<organism evidence="14 15">
    <name type="scientific">Roseovarius faecimaris</name>
    <dbReference type="NCBI Taxonomy" id="2494550"/>
    <lineage>
        <taxon>Bacteria</taxon>
        <taxon>Pseudomonadati</taxon>
        <taxon>Pseudomonadota</taxon>
        <taxon>Alphaproteobacteria</taxon>
        <taxon>Rhodobacterales</taxon>
        <taxon>Roseobacteraceae</taxon>
        <taxon>Roseovarius</taxon>
    </lineage>
</organism>
<evidence type="ECO:0000256" key="13">
    <source>
        <dbReference type="ARBA" id="ARBA00049229"/>
    </source>
</evidence>
<comment type="pathway">
    <text evidence="3">Amino-acid biosynthesis; L-isoleucine biosynthesis; L-isoleucine from 2-oxobutanoate: step 4/4.</text>
</comment>
<keyword evidence="10" id="KW-0028">Amino-acid biosynthesis</keyword>
<dbReference type="SUPFAM" id="SSF56752">
    <property type="entry name" value="D-aminoacid aminotransferase-like PLP-dependent enzymes"/>
    <property type="match status" value="1"/>
</dbReference>
<dbReference type="GO" id="GO:0008652">
    <property type="term" value="P:amino acid biosynthetic process"/>
    <property type="evidence" value="ECO:0007669"/>
    <property type="project" value="UniProtKB-ARBA"/>
</dbReference>
<dbReference type="PANTHER" id="PTHR42743">
    <property type="entry name" value="AMINO-ACID AMINOTRANSFERASE"/>
    <property type="match status" value="1"/>
</dbReference>
<comment type="catalytic activity">
    <reaction evidence="11">
        <text>L-valine + 2-oxoglutarate = 3-methyl-2-oxobutanoate + L-glutamate</text>
        <dbReference type="Rhea" id="RHEA:24813"/>
        <dbReference type="ChEBI" id="CHEBI:11851"/>
        <dbReference type="ChEBI" id="CHEBI:16810"/>
        <dbReference type="ChEBI" id="CHEBI:29985"/>
        <dbReference type="ChEBI" id="CHEBI:57762"/>
        <dbReference type="EC" id="2.6.1.42"/>
    </reaction>
</comment>